<accession>A0A6S7B2U0</accession>
<evidence type="ECO:0000259" key="1">
    <source>
        <dbReference type="PROSITE" id="PS50404"/>
    </source>
</evidence>
<dbReference type="CDD" id="cd03192">
    <property type="entry name" value="GST_C_Sigma_like"/>
    <property type="match status" value="1"/>
</dbReference>
<protein>
    <recommendedName>
        <fullName evidence="5">Glutathione S-transferase</fullName>
    </recommendedName>
</protein>
<organism evidence="3 4">
    <name type="scientific">Pararobbsia alpina</name>
    <dbReference type="NCBI Taxonomy" id="621374"/>
    <lineage>
        <taxon>Bacteria</taxon>
        <taxon>Pseudomonadati</taxon>
        <taxon>Pseudomonadota</taxon>
        <taxon>Betaproteobacteria</taxon>
        <taxon>Burkholderiales</taxon>
        <taxon>Burkholderiaceae</taxon>
        <taxon>Pararobbsia</taxon>
    </lineage>
</organism>
<dbReference type="RefSeq" id="WP_175103322.1">
    <property type="nucleotide sequence ID" value="NZ_CADIKM010000002.1"/>
</dbReference>
<reference evidence="3 4" key="1">
    <citation type="submission" date="2020-04" db="EMBL/GenBank/DDBJ databases">
        <authorList>
            <person name="De Canck E."/>
        </authorList>
    </citation>
    <scope>NUCLEOTIDE SEQUENCE [LARGE SCALE GENOMIC DNA]</scope>
    <source>
        <strain evidence="3 4">LMG 28138</strain>
    </source>
</reference>
<dbReference type="InterPro" id="IPR036282">
    <property type="entry name" value="Glutathione-S-Trfase_C_sf"/>
</dbReference>
<evidence type="ECO:0008006" key="5">
    <source>
        <dbReference type="Google" id="ProtNLM"/>
    </source>
</evidence>
<dbReference type="FunFam" id="1.20.1050.10:FF:000051">
    <property type="entry name" value="Glutathione S-transferase"/>
    <property type="match status" value="1"/>
</dbReference>
<evidence type="ECO:0000313" key="3">
    <source>
        <dbReference type="EMBL" id="CAB3779116.1"/>
    </source>
</evidence>
<feature type="domain" description="GST C-terminal" evidence="2">
    <location>
        <begin position="100"/>
        <end position="248"/>
    </location>
</feature>
<dbReference type="PANTHER" id="PTHR11571">
    <property type="entry name" value="GLUTATHIONE S-TRANSFERASE"/>
    <property type="match status" value="1"/>
</dbReference>
<dbReference type="Gene3D" id="1.20.1050.10">
    <property type="match status" value="1"/>
</dbReference>
<dbReference type="EMBL" id="CADIKM010000002">
    <property type="protein sequence ID" value="CAB3779116.1"/>
    <property type="molecule type" value="Genomic_DNA"/>
</dbReference>
<dbReference type="PROSITE" id="PS50405">
    <property type="entry name" value="GST_CTER"/>
    <property type="match status" value="1"/>
</dbReference>
<name>A0A6S7B2U0_9BURK</name>
<dbReference type="Gene3D" id="3.40.30.10">
    <property type="entry name" value="Glutaredoxin"/>
    <property type="match status" value="1"/>
</dbReference>
<proteinExistence type="predicted"/>
<dbReference type="InterPro" id="IPR050213">
    <property type="entry name" value="GST_superfamily"/>
</dbReference>
<dbReference type="PROSITE" id="PS50404">
    <property type="entry name" value="GST_NTER"/>
    <property type="match status" value="1"/>
</dbReference>
<dbReference type="InterPro" id="IPR004046">
    <property type="entry name" value="GST_C"/>
</dbReference>
<dbReference type="GO" id="GO:0006749">
    <property type="term" value="P:glutathione metabolic process"/>
    <property type="evidence" value="ECO:0007669"/>
    <property type="project" value="TreeGrafter"/>
</dbReference>
<dbReference type="InterPro" id="IPR036249">
    <property type="entry name" value="Thioredoxin-like_sf"/>
</dbReference>
<dbReference type="SUPFAM" id="SSF52833">
    <property type="entry name" value="Thioredoxin-like"/>
    <property type="match status" value="1"/>
</dbReference>
<dbReference type="InterPro" id="IPR004045">
    <property type="entry name" value="Glutathione_S-Trfase_N"/>
</dbReference>
<feature type="domain" description="GST N-terminal" evidence="1">
    <location>
        <begin position="9"/>
        <end position="98"/>
    </location>
</feature>
<dbReference type="GO" id="GO:0004364">
    <property type="term" value="F:glutathione transferase activity"/>
    <property type="evidence" value="ECO:0007669"/>
    <property type="project" value="TreeGrafter"/>
</dbReference>
<evidence type="ECO:0000313" key="4">
    <source>
        <dbReference type="Proteomes" id="UP000494115"/>
    </source>
</evidence>
<dbReference type="SUPFAM" id="SSF47616">
    <property type="entry name" value="GST C-terminal domain-like"/>
    <property type="match status" value="1"/>
</dbReference>
<keyword evidence="4" id="KW-1185">Reference proteome</keyword>
<dbReference type="AlphaFoldDB" id="A0A6S7B2U0"/>
<evidence type="ECO:0000259" key="2">
    <source>
        <dbReference type="PROSITE" id="PS50405"/>
    </source>
</evidence>
<dbReference type="PANTHER" id="PTHR11571:SF263">
    <property type="entry name" value="GLUTATHIONE S-TRANSFERASE"/>
    <property type="match status" value="1"/>
</dbReference>
<gene>
    <name evidence="3" type="ORF">LMG28138_00797</name>
</gene>
<dbReference type="Proteomes" id="UP000494115">
    <property type="component" value="Unassembled WGS sequence"/>
</dbReference>
<sequence length="262" mass="29519">MRDTSDGLPRYELHYWDGLQGRGEFIRLALEEAGADYVDVAREPASKHGGTQAMLAPIKDRHAAVIPFAPPFLKAGELIIPQTANALLYLGGKHGLAPSDEQGMYWAHSLQLTIADLVAEVHDTHHPIATHLYYEDQKPAAKQRTTAFLEARVPKFMGYFERVLEQNPAGEEWMVGARRTYVDLSTFQIIEGLNYAFPHAIAAMSGQWPKLESLRQRVRALPRIARYLDSPRRIPFNESGIFRHYPELDHRGSPTGAHKKEA</sequence>
<dbReference type="Pfam" id="PF14497">
    <property type="entry name" value="GST_C_3"/>
    <property type="match status" value="1"/>
</dbReference>
<dbReference type="InterPro" id="IPR010987">
    <property type="entry name" value="Glutathione-S-Trfase_C-like"/>
</dbReference>